<dbReference type="Proteomes" id="UP001231859">
    <property type="component" value="Chromosome"/>
</dbReference>
<dbReference type="Pfam" id="PF03819">
    <property type="entry name" value="MazG"/>
    <property type="match status" value="2"/>
</dbReference>
<gene>
    <name evidence="2" type="primary">mazG</name>
    <name evidence="2" type="ORF">QG404_11765</name>
</gene>
<evidence type="ECO:0000313" key="3">
    <source>
        <dbReference type="Proteomes" id="UP001231859"/>
    </source>
</evidence>
<dbReference type="InterPro" id="IPR048011">
    <property type="entry name" value="NTP-PPase_MazG-like_C"/>
</dbReference>
<dbReference type="EC" id="3.6.1.9" evidence="2"/>
<dbReference type="EMBL" id="CP123759">
    <property type="protein sequence ID" value="WGO83013.1"/>
    <property type="molecule type" value="Genomic_DNA"/>
</dbReference>
<dbReference type="CDD" id="cd11528">
    <property type="entry name" value="NTP-PPase_MazG_Nterm"/>
    <property type="match status" value="1"/>
</dbReference>
<dbReference type="NCBIfam" id="TIGR00444">
    <property type="entry name" value="mazG"/>
    <property type="match status" value="1"/>
</dbReference>
<dbReference type="PANTHER" id="PTHR30522">
    <property type="entry name" value="NUCLEOSIDE TRIPHOSPHATE PYROPHOSPHOHYDROLASE"/>
    <property type="match status" value="1"/>
</dbReference>
<dbReference type="SUPFAM" id="SSF101386">
    <property type="entry name" value="all-alpha NTP pyrophosphatases"/>
    <property type="match status" value="2"/>
</dbReference>
<evidence type="ECO:0000313" key="2">
    <source>
        <dbReference type="EMBL" id="WGO83013.1"/>
    </source>
</evidence>
<dbReference type="InterPro" id="IPR004518">
    <property type="entry name" value="MazG-like_dom"/>
</dbReference>
<accession>A0ABY8P0K0</accession>
<sequence length="263" mass="30447">MQTDSETIERLLLIMTQLRDPEHGCAWDKVQSFATIAPYTLEETYEVLDAIEQQNFAALKEELGDLLFHIVFYAQIAKEQALFDFNEICQVVNQKLISRHPHIFARQSRVNSDKANYDWEKNKVKERAAKKQHSVLDDIPAVLPALMKANKMQKRCATVGFDWKEFAPVLAKVHEEIEEVLAEINKPAPVQSRIEEEIGDLLFAVVNLSRHLGHEPELALQKACHKFERRFRQVEKLILNKGSSLENATLDEMEKLWQQIKKE</sequence>
<dbReference type="GO" id="GO:0047429">
    <property type="term" value="F:nucleoside triphosphate diphosphatase activity"/>
    <property type="evidence" value="ECO:0007669"/>
    <property type="project" value="UniProtKB-EC"/>
</dbReference>
<feature type="domain" description="NTP pyrophosphohydrolase MazG-like" evidence="1">
    <location>
        <begin position="31"/>
        <end position="104"/>
    </location>
</feature>
<keyword evidence="3" id="KW-1185">Reference proteome</keyword>
<dbReference type="InterPro" id="IPR011551">
    <property type="entry name" value="NTP_PyrPHydrolase_MazG"/>
</dbReference>
<dbReference type="RefSeq" id="WP_280937689.1">
    <property type="nucleotide sequence ID" value="NZ_CP123759.1"/>
</dbReference>
<organism evidence="2 3">
    <name type="scientific">Arsenophonus apicola</name>
    <dbReference type="NCBI Taxonomy" id="2879119"/>
    <lineage>
        <taxon>Bacteria</taxon>
        <taxon>Pseudomonadati</taxon>
        <taxon>Pseudomonadota</taxon>
        <taxon>Gammaproteobacteria</taxon>
        <taxon>Enterobacterales</taxon>
        <taxon>Morganellaceae</taxon>
        <taxon>Arsenophonus</taxon>
    </lineage>
</organism>
<dbReference type="CDD" id="cd11529">
    <property type="entry name" value="NTP-PPase_MazG_Cterm"/>
    <property type="match status" value="1"/>
</dbReference>
<proteinExistence type="predicted"/>
<keyword evidence="2" id="KW-0378">Hydrolase</keyword>
<protein>
    <submittedName>
        <fullName evidence="2">Nucleoside triphosphate pyrophosphohydrolase</fullName>
        <ecNumber evidence="2">3.6.1.9</ecNumber>
    </submittedName>
</protein>
<dbReference type="Gene3D" id="1.10.287.1080">
    <property type="entry name" value="MazG-like"/>
    <property type="match status" value="2"/>
</dbReference>
<dbReference type="NCBIfam" id="NF007113">
    <property type="entry name" value="PRK09562.1"/>
    <property type="match status" value="1"/>
</dbReference>
<dbReference type="PANTHER" id="PTHR30522:SF0">
    <property type="entry name" value="NUCLEOSIDE TRIPHOSPHATE PYROPHOSPHOHYDROLASE"/>
    <property type="match status" value="1"/>
</dbReference>
<dbReference type="InterPro" id="IPR048015">
    <property type="entry name" value="NTP-PPase_MazG-like_N"/>
</dbReference>
<evidence type="ECO:0000259" key="1">
    <source>
        <dbReference type="Pfam" id="PF03819"/>
    </source>
</evidence>
<feature type="domain" description="NTP pyrophosphohydrolase MazG-like" evidence="1">
    <location>
        <begin position="170"/>
        <end position="233"/>
    </location>
</feature>
<reference evidence="2 3" key="1">
    <citation type="submission" date="2023-04" db="EMBL/GenBank/DDBJ databases">
        <title>Genome dynamics across the evolutionary transition to endosymbiosis.</title>
        <authorList>
            <person name="Siozios S."/>
            <person name="Nadal-Jimenez P."/>
            <person name="Azagi T."/>
            <person name="Sprong H."/>
            <person name="Frost C.L."/>
            <person name="Parratt S.R."/>
            <person name="Taylor G."/>
            <person name="Brettell L."/>
            <person name="Lew K.C."/>
            <person name="Croft L."/>
            <person name="King K.C."/>
            <person name="Brockhurst M.A."/>
            <person name="Hypsa V."/>
            <person name="Novakova E."/>
            <person name="Darby A.C."/>
            <person name="Hurst G.D.D."/>
        </authorList>
    </citation>
    <scope>NUCLEOTIDE SEQUENCE [LARGE SCALE GENOMIC DNA]</scope>
    <source>
        <strain evidence="3">aApi_AU</strain>
    </source>
</reference>
<name>A0ABY8P0K0_9GAMM</name>